<dbReference type="InterPro" id="IPR036397">
    <property type="entry name" value="RNaseH_sf"/>
</dbReference>
<dbReference type="InterPro" id="IPR001584">
    <property type="entry name" value="Integrase_cat-core"/>
</dbReference>
<dbReference type="SUPFAM" id="SSF50610">
    <property type="entry name" value="mu transposase, C-terminal domain"/>
    <property type="match status" value="1"/>
</dbReference>
<feature type="region of interest" description="Disordered" evidence="1">
    <location>
        <begin position="495"/>
        <end position="520"/>
    </location>
</feature>
<dbReference type="Proteomes" id="UP000273982">
    <property type="component" value="Plasmid pGW6_1"/>
</dbReference>
<proteinExistence type="predicted"/>
<dbReference type="SUPFAM" id="SSF53098">
    <property type="entry name" value="Ribonuclease H-like"/>
    <property type="match status" value="1"/>
</dbReference>
<evidence type="ECO:0000256" key="1">
    <source>
        <dbReference type="SAM" id="MobiDB-lite"/>
    </source>
</evidence>
<name>A0A3G8MB52_9HYPH</name>
<dbReference type="InterPro" id="IPR009057">
    <property type="entry name" value="Homeodomain-like_sf"/>
</dbReference>
<feature type="domain" description="Integrase catalytic" evidence="2">
    <location>
        <begin position="159"/>
        <end position="362"/>
    </location>
</feature>
<geneLocation type="plasmid" evidence="3">
    <name>pGW6_1</name>
</geneLocation>
<dbReference type="PROSITE" id="PS50994">
    <property type="entry name" value="INTEGRASE"/>
    <property type="match status" value="1"/>
</dbReference>
<evidence type="ECO:0000259" key="2">
    <source>
        <dbReference type="PROSITE" id="PS50994"/>
    </source>
</evidence>
<dbReference type="GO" id="GO:0003676">
    <property type="term" value="F:nucleic acid binding"/>
    <property type="evidence" value="ECO:0007669"/>
    <property type="project" value="InterPro"/>
</dbReference>
<protein>
    <submittedName>
        <fullName evidence="3">Plasmid replication initiator-like protein</fullName>
    </submittedName>
</protein>
<dbReference type="KEGG" id="mros:EHO51_18315"/>
<geneLocation type="plasmid" evidence="4">
    <name>pGW6_2</name>
</geneLocation>
<dbReference type="KEGG" id="mros:EHO51_20370"/>
<geneLocation type="plasmid" evidence="5">
    <name>pgw6_2</name>
</geneLocation>
<dbReference type="InterPro" id="IPR009004">
    <property type="entry name" value="Transposase_Mu_C"/>
</dbReference>
<reference evidence="3 5" key="1">
    <citation type="submission" date="2018-11" db="EMBL/GenBank/DDBJ databases">
        <title>Genome squencing of methanotrophic bacteria isolated from alkaline groundwater in Korea.</title>
        <authorList>
            <person name="Nguyen L.N."/>
        </authorList>
    </citation>
    <scope>NUCLEOTIDE SEQUENCE [LARGE SCALE GENOMIC DNA]</scope>
    <source>
        <strain evidence="3 5">GW6</strain>
        <plasmid evidence="3">pGW6_1</plasmid>
        <plasmid evidence="5">pgw6_1</plasmid>
        <plasmid evidence="4">pGW6_2</plasmid>
        <plasmid evidence="5">pgw6_2</plasmid>
    </source>
</reference>
<dbReference type="RefSeq" id="WP_124740304.1">
    <property type="nucleotide sequence ID" value="NZ_CP034087.1"/>
</dbReference>
<dbReference type="Proteomes" id="UP000273982">
    <property type="component" value="Plasmid pGW6_2"/>
</dbReference>
<dbReference type="SUPFAM" id="SSF46689">
    <property type="entry name" value="Homeodomain-like"/>
    <property type="match status" value="1"/>
</dbReference>
<evidence type="ECO:0000313" key="3">
    <source>
        <dbReference type="EMBL" id="AZG78794.1"/>
    </source>
</evidence>
<dbReference type="Pfam" id="PF13384">
    <property type="entry name" value="HTH_23"/>
    <property type="match status" value="1"/>
</dbReference>
<dbReference type="Gene3D" id="3.30.420.10">
    <property type="entry name" value="Ribonuclease H-like superfamily/Ribonuclease H"/>
    <property type="match status" value="1"/>
</dbReference>
<dbReference type="InterPro" id="IPR012337">
    <property type="entry name" value="RNaseH-like_sf"/>
</dbReference>
<dbReference type="Gene3D" id="1.10.10.60">
    <property type="entry name" value="Homeodomain-like"/>
    <property type="match status" value="1"/>
</dbReference>
<sequence>MDIGDIDPQEWAAAQRRAEVLSKLPERPSGEQIRDAMAALGVGRTTLFRWLKRFRESARTSALAPRRRGPQSGMRPLTPDVLAVVEKHFREFYATRRRPTLTRFWAEVAADCRRQGFPVPSIRRLRRWLDRQDEAELLRRREGKGKSEPIFLATPGSLEASAPLAIVQMDHTKVDVTVVDPITRLPIGRPTLTLAIDVATRMAMGFHLSLDPPSLTAVALCLTHAVMDKTRWLAARGIAAEWPARGIPRVIHVDNGAEFHALAFERACAEHGVDLVYRPPGTPRFGGHIERLIGTMMGAVHLIPGSHFSNIRARGDLDPERQAVMTLRELETYFALEIVGAYHARIHKALGAPPAAVWRARIDEVAVRMPCDVRRFLIDFLPAERRVLQRDGLHLHHIRYWSDELRWLMGRGAEKLTVKYDPRDLSVVFVRVGEGYLEARPADRTRPSIALWEQRAALRALRAAGRRAVDEEQIFSTILAQRALVDEAVRATKAMRRDAARRPRSPPPKTIEVPQAAAPRAADPPLVLPYFEVEEWDD</sequence>
<dbReference type="InterPro" id="IPR015378">
    <property type="entry name" value="Transposase-like_Mu_C"/>
</dbReference>
<evidence type="ECO:0000313" key="5">
    <source>
        <dbReference type="Proteomes" id="UP000273982"/>
    </source>
</evidence>
<keyword evidence="3" id="KW-0614">Plasmid</keyword>
<evidence type="ECO:0000313" key="4">
    <source>
        <dbReference type="EMBL" id="AZG79137.1"/>
    </source>
</evidence>
<dbReference type="EMBL" id="CP034088">
    <property type="protein sequence ID" value="AZG79137.1"/>
    <property type="molecule type" value="Genomic_DNA"/>
</dbReference>
<dbReference type="Pfam" id="PF09299">
    <property type="entry name" value="Mu-transpos_C"/>
    <property type="match status" value="1"/>
</dbReference>
<gene>
    <name evidence="3" type="ORF">EHO51_18315</name>
    <name evidence="4" type="ORF">EHO51_20370</name>
</gene>
<dbReference type="AlphaFoldDB" id="A0A3G8MB52"/>
<dbReference type="EMBL" id="CP034087">
    <property type="protein sequence ID" value="AZG78794.1"/>
    <property type="molecule type" value="Genomic_DNA"/>
</dbReference>
<geneLocation type="plasmid" evidence="5">
    <name>pgw6_1</name>
</geneLocation>
<dbReference type="GO" id="GO:0015074">
    <property type="term" value="P:DNA integration"/>
    <property type="evidence" value="ECO:0007669"/>
    <property type="project" value="InterPro"/>
</dbReference>
<organism evidence="3 5">
    <name type="scientific">Methylocystis rosea</name>
    <dbReference type="NCBI Taxonomy" id="173366"/>
    <lineage>
        <taxon>Bacteria</taxon>
        <taxon>Pseudomonadati</taxon>
        <taxon>Pseudomonadota</taxon>
        <taxon>Alphaproteobacteria</taxon>
        <taxon>Hyphomicrobiales</taxon>
        <taxon>Methylocystaceae</taxon>
        <taxon>Methylocystis</taxon>
    </lineage>
</organism>
<accession>A0A3G8MB52</accession>